<dbReference type="Proteomes" id="UP000258016">
    <property type="component" value="Chromosome"/>
</dbReference>
<dbReference type="Pfam" id="PF13356">
    <property type="entry name" value="Arm-DNA-bind_3"/>
    <property type="match status" value="1"/>
</dbReference>
<evidence type="ECO:0000313" key="3">
    <source>
        <dbReference type="Proteomes" id="UP000258016"/>
    </source>
</evidence>
<protein>
    <recommendedName>
        <fullName evidence="1">Integrase DNA-binding domain-containing protein</fullName>
    </recommendedName>
</protein>
<organism evidence="2 3">
    <name type="scientific">Blastomonas fulva</name>
    <dbReference type="NCBI Taxonomy" id="1550728"/>
    <lineage>
        <taxon>Bacteria</taxon>
        <taxon>Pseudomonadati</taxon>
        <taxon>Pseudomonadota</taxon>
        <taxon>Alphaproteobacteria</taxon>
        <taxon>Sphingomonadales</taxon>
        <taxon>Sphingomonadaceae</taxon>
        <taxon>Blastomonas</taxon>
    </lineage>
</organism>
<feature type="domain" description="Integrase DNA-binding" evidence="1">
    <location>
        <begin position="2"/>
        <end position="40"/>
    </location>
</feature>
<sequence>MRKRLSPGSWPEVSLTDARERRDDVRKMIRAGDDPLHSRKMEKIRARLSADASFQSVAEDLIAVRFVASQKAEVTIEKAR</sequence>
<dbReference type="EMBL" id="CP020083">
    <property type="protein sequence ID" value="ASR53151.1"/>
    <property type="molecule type" value="Genomic_DNA"/>
</dbReference>
<reference evidence="2 3" key="1">
    <citation type="submission" date="2017-03" db="EMBL/GenBank/DDBJ databases">
        <title>Complete genome sequence of Blastomonas fulva degrading microcsystin LR.</title>
        <authorList>
            <person name="Lee H.-g."/>
            <person name="Jin L."/>
            <person name="oh H.-M."/>
        </authorList>
    </citation>
    <scope>NUCLEOTIDE SEQUENCE [LARGE SCALE GENOMIC DNA]</scope>
    <source>
        <strain evidence="2 3">T2</strain>
    </source>
</reference>
<dbReference type="InterPro" id="IPR038488">
    <property type="entry name" value="Integrase_DNA-bd_sf"/>
</dbReference>
<dbReference type="Gene3D" id="3.30.160.390">
    <property type="entry name" value="Integrase, DNA-binding domain"/>
    <property type="match status" value="1"/>
</dbReference>
<gene>
    <name evidence="2" type="ORF">B5J99_18190</name>
</gene>
<proteinExistence type="predicted"/>
<evidence type="ECO:0000259" key="1">
    <source>
        <dbReference type="Pfam" id="PF13356"/>
    </source>
</evidence>
<name>A0ABN5B876_9SPHN</name>
<evidence type="ECO:0000313" key="2">
    <source>
        <dbReference type="EMBL" id="ASR53151.1"/>
    </source>
</evidence>
<dbReference type="InterPro" id="IPR025166">
    <property type="entry name" value="Integrase_DNA_bind_dom"/>
</dbReference>
<accession>A0ABN5B876</accession>
<keyword evidence="3" id="KW-1185">Reference proteome</keyword>